<evidence type="ECO:0000313" key="2">
    <source>
        <dbReference type="EMBL" id="MPN61666.1"/>
    </source>
</evidence>
<comment type="caution">
    <text evidence="2">The sequence shown here is derived from an EMBL/GenBank/DDBJ whole genome shotgun (WGS) entry which is preliminary data.</text>
</comment>
<proteinExistence type="predicted"/>
<gene>
    <name evidence="2" type="ORF">SDC9_209408</name>
</gene>
<evidence type="ECO:0000256" key="1">
    <source>
        <dbReference type="SAM" id="Phobius"/>
    </source>
</evidence>
<name>A0A645JDX4_9ZZZZ</name>
<dbReference type="AlphaFoldDB" id="A0A645JDX4"/>
<keyword evidence="1" id="KW-1133">Transmembrane helix</keyword>
<keyword evidence="1" id="KW-0812">Transmembrane</keyword>
<keyword evidence="1" id="KW-0472">Membrane</keyword>
<organism evidence="2">
    <name type="scientific">bioreactor metagenome</name>
    <dbReference type="NCBI Taxonomy" id="1076179"/>
    <lineage>
        <taxon>unclassified sequences</taxon>
        <taxon>metagenomes</taxon>
        <taxon>ecological metagenomes</taxon>
    </lineage>
</organism>
<accession>A0A645JDX4</accession>
<sequence>MITILGLIATVTTGYFGMNIIPFGEGSVGERIVHGAVATVVFVSLVLFAIARSKRLSDFLETLADERVPFGKKMTALGQVLWSGRRRG</sequence>
<dbReference type="EMBL" id="VSSQ01138582">
    <property type="protein sequence ID" value="MPN61666.1"/>
    <property type="molecule type" value="Genomic_DNA"/>
</dbReference>
<feature type="transmembrane region" description="Helical" evidence="1">
    <location>
        <begin position="32"/>
        <end position="51"/>
    </location>
</feature>
<reference evidence="2" key="1">
    <citation type="submission" date="2019-08" db="EMBL/GenBank/DDBJ databases">
        <authorList>
            <person name="Kucharzyk K."/>
            <person name="Murdoch R.W."/>
            <person name="Higgins S."/>
            <person name="Loffler F."/>
        </authorList>
    </citation>
    <scope>NUCLEOTIDE SEQUENCE</scope>
</reference>
<protein>
    <submittedName>
        <fullName evidence="2">Uncharacterized protein</fullName>
    </submittedName>
</protein>